<organism evidence="2 3">
    <name type="scientific">Petrolisthes manimaculis</name>
    <dbReference type="NCBI Taxonomy" id="1843537"/>
    <lineage>
        <taxon>Eukaryota</taxon>
        <taxon>Metazoa</taxon>
        <taxon>Ecdysozoa</taxon>
        <taxon>Arthropoda</taxon>
        <taxon>Crustacea</taxon>
        <taxon>Multicrustacea</taxon>
        <taxon>Malacostraca</taxon>
        <taxon>Eumalacostraca</taxon>
        <taxon>Eucarida</taxon>
        <taxon>Decapoda</taxon>
        <taxon>Pleocyemata</taxon>
        <taxon>Anomura</taxon>
        <taxon>Galatheoidea</taxon>
        <taxon>Porcellanidae</taxon>
        <taxon>Petrolisthes</taxon>
    </lineage>
</organism>
<gene>
    <name evidence="2" type="ORF">Pmani_021156</name>
</gene>
<dbReference type="Proteomes" id="UP001292094">
    <property type="component" value="Unassembled WGS sequence"/>
</dbReference>
<feature type="transmembrane region" description="Helical" evidence="1">
    <location>
        <begin position="43"/>
        <end position="65"/>
    </location>
</feature>
<keyword evidence="3" id="KW-1185">Reference proteome</keyword>
<dbReference type="AlphaFoldDB" id="A0AAE1U5K2"/>
<dbReference type="EMBL" id="JAWZYT010002038">
    <property type="protein sequence ID" value="KAK4307055.1"/>
    <property type="molecule type" value="Genomic_DNA"/>
</dbReference>
<evidence type="ECO:0000256" key="1">
    <source>
        <dbReference type="SAM" id="Phobius"/>
    </source>
</evidence>
<keyword evidence="1" id="KW-0472">Membrane</keyword>
<accession>A0AAE1U5K2</accession>
<protein>
    <submittedName>
        <fullName evidence="2">Uncharacterized protein</fullName>
    </submittedName>
</protein>
<keyword evidence="1" id="KW-1133">Transmembrane helix</keyword>
<sequence>MMCPTGLERTEADNRIPSESFVDYLHVLSDAQLKTRRLYARLLVLYQFVTLAGICVSIFTLDFAVKFGRSLVSTSLHVVLIFE</sequence>
<evidence type="ECO:0000313" key="3">
    <source>
        <dbReference type="Proteomes" id="UP001292094"/>
    </source>
</evidence>
<comment type="caution">
    <text evidence="2">The sequence shown here is derived from an EMBL/GenBank/DDBJ whole genome shotgun (WGS) entry which is preliminary data.</text>
</comment>
<evidence type="ECO:0000313" key="2">
    <source>
        <dbReference type="EMBL" id="KAK4307055.1"/>
    </source>
</evidence>
<proteinExistence type="predicted"/>
<reference evidence="2" key="1">
    <citation type="submission" date="2023-11" db="EMBL/GenBank/DDBJ databases">
        <title>Genome assemblies of two species of porcelain crab, Petrolisthes cinctipes and Petrolisthes manimaculis (Anomura: Porcellanidae).</title>
        <authorList>
            <person name="Angst P."/>
        </authorList>
    </citation>
    <scope>NUCLEOTIDE SEQUENCE</scope>
    <source>
        <strain evidence="2">PB745_02</strain>
        <tissue evidence="2">Gill</tissue>
    </source>
</reference>
<keyword evidence="1" id="KW-0812">Transmembrane</keyword>
<name>A0AAE1U5K2_9EUCA</name>